<keyword evidence="2" id="KW-1185">Reference proteome</keyword>
<name>A0A1G9H7M1_9BACL</name>
<dbReference type="Proteomes" id="UP000199008">
    <property type="component" value="Unassembled WGS sequence"/>
</dbReference>
<dbReference type="EMBL" id="FNFY01000021">
    <property type="protein sequence ID" value="SDL09018.1"/>
    <property type="molecule type" value="Genomic_DNA"/>
</dbReference>
<dbReference type="RefSeq" id="WP_092987310.1">
    <property type="nucleotide sequence ID" value="NZ_FNFY01000021.1"/>
</dbReference>
<dbReference type="AlphaFoldDB" id="A0A1G9H7M1"/>
<sequence>MKTEFQPLYKAFFITELIGDVDNFTSYSLQENMNLYISNDYTFSHKKSGDAEIYLLGYCLDIRDGSLSTDEIVSNLIKTTNKEKFYDEVDYLNGRFTLIYTNNENIFITTDATSIKPVFYNAEYKLISSHEYVVKKMLTDEFQVPLTKNPFYRKGFMDFTYNNEVFKLNPSIELEINNFTKKRIFPRKDKGTNSIENGYKMLVPYFSETIKWLKGQPHKIFSLTGGQDSRLTLAILKSLVNEIEFFTYLKHNKSLKRNKFAKRQYTNDEMIVDQMVDNLNLNHEFFTIPELKTGDEYHKTMSETLSSNHSYGLSKYYEDNPNFHGALHIKSTIQSVAKSGFPRDLYVRNNIDGVSEALEMWSFPVGNKTRRKAALKKCILDYMGRNELSFDNIYDYHMLDIMFLEVRLGNFQSNITQETDKTLEVFNIINSRKMIEIFLSPKLEERQKLALNQEIIDNYWPVLNFFGLNNEPENMFEKVKQLQNEMDDALDLNFLIKENLEIVKRNNLTISKSNIGLIIKPRNTPLLPEEEYPFEIVNNGEKDMEVILTSTYRNPKGKGVISLKAELQTHDILKYNKGMKFKVPAKSSMSFAYDIRQKKSSRSWLTAATLIIR</sequence>
<accession>A0A1G9H7M1</accession>
<gene>
    <name evidence="1" type="ORF">SAMN05216216_12112</name>
</gene>
<organism evidence="1 2">
    <name type="scientific">Lacicoccus qingdaonensis</name>
    <dbReference type="NCBI Taxonomy" id="576118"/>
    <lineage>
        <taxon>Bacteria</taxon>
        <taxon>Bacillati</taxon>
        <taxon>Bacillota</taxon>
        <taxon>Bacilli</taxon>
        <taxon>Bacillales</taxon>
        <taxon>Salinicoccaceae</taxon>
        <taxon>Lacicoccus</taxon>
    </lineage>
</organism>
<evidence type="ECO:0008006" key="3">
    <source>
        <dbReference type="Google" id="ProtNLM"/>
    </source>
</evidence>
<evidence type="ECO:0000313" key="1">
    <source>
        <dbReference type="EMBL" id="SDL09018.1"/>
    </source>
</evidence>
<evidence type="ECO:0000313" key="2">
    <source>
        <dbReference type="Proteomes" id="UP000199008"/>
    </source>
</evidence>
<reference evidence="2" key="1">
    <citation type="submission" date="2016-10" db="EMBL/GenBank/DDBJ databases">
        <authorList>
            <person name="Varghese N."/>
            <person name="Submissions S."/>
        </authorList>
    </citation>
    <scope>NUCLEOTIDE SEQUENCE [LARGE SCALE GENOMIC DNA]</scope>
    <source>
        <strain evidence="2">CGMCC 1.8895</strain>
    </source>
</reference>
<proteinExistence type="predicted"/>
<protein>
    <recommendedName>
        <fullName evidence="3">Asparagine synthase</fullName>
    </recommendedName>
</protein>
<dbReference type="STRING" id="576118.SAMN05216216_12112"/>